<evidence type="ECO:0000256" key="2">
    <source>
        <dbReference type="PROSITE-ProRule" id="PRU00169"/>
    </source>
</evidence>
<dbReference type="InterPro" id="IPR001789">
    <property type="entry name" value="Sig_transdc_resp-reg_receiver"/>
</dbReference>
<dbReference type="Pfam" id="PF00072">
    <property type="entry name" value="Response_reg"/>
    <property type="match status" value="1"/>
</dbReference>
<sequence>MIVVHRDGGRSAMETLQRSAVVIEDDADIRRLLAIVLSGRGFAVHEAGTGAEGERLVDAVRPELITLDLNLPDMDGLELCPRLRAHSDAHLLTISARPPDLTAEQCLAAGSDQFMAKPFSPRALRAYLDAVLPGDVLDAA</sequence>
<dbReference type="EMBL" id="PRKW01000004">
    <property type="protein sequence ID" value="PPB49224.1"/>
    <property type="molecule type" value="Genomic_DNA"/>
</dbReference>
<dbReference type="InterPro" id="IPR011006">
    <property type="entry name" value="CheY-like_superfamily"/>
</dbReference>
<keyword evidence="5" id="KW-1185">Reference proteome</keyword>
<dbReference type="InterPro" id="IPR050595">
    <property type="entry name" value="Bact_response_regulator"/>
</dbReference>
<accession>A0A2S5IXF5</accession>
<evidence type="ECO:0000313" key="5">
    <source>
        <dbReference type="Proteomes" id="UP000239297"/>
    </source>
</evidence>
<reference evidence="4 5" key="1">
    <citation type="journal article" date="2014" name="Int. J. Syst. Evol. Microbiol.">
        <title>Arthrobacter pityocampae sp. nov., isolated from Thaumetopoea pityocampa (Lep., Thaumetopoeidae).</title>
        <authorList>
            <person name="Ince I.A."/>
            <person name="Demirbag Z."/>
            <person name="Kati H."/>
        </authorList>
    </citation>
    <scope>NUCLEOTIDE SEQUENCE [LARGE SCALE GENOMIC DNA]</scope>
    <source>
        <strain evidence="4 5">Tp2</strain>
    </source>
</reference>
<comment type="caution">
    <text evidence="4">The sequence shown here is derived from an EMBL/GenBank/DDBJ whole genome shotgun (WGS) entry which is preliminary data.</text>
</comment>
<dbReference type="SUPFAM" id="SSF52172">
    <property type="entry name" value="CheY-like"/>
    <property type="match status" value="1"/>
</dbReference>
<evidence type="ECO:0000313" key="4">
    <source>
        <dbReference type="EMBL" id="PPB49224.1"/>
    </source>
</evidence>
<protein>
    <recommendedName>
        <fullName evidence="3">Response regulatory domain-containing protein</fullName>
    </recommendedName>
</protein>
<dbReference type="Proteomes" id="UP000239297">
    <property type="component" value="Unassembled WGS sequence"/>
</dbReference>
<dbReference type="AlphaFoldDB" id="A0A2S5IXF5"/>
<dbReference type="SMART" id="SM00448">
    <property type="entry name" value="REC"/>
    <property type="match status" value="1"/>
</dbReference>
<proteinExistence type="predicted"/>
<dbReference type="OrthoDB" id="3197131at2"/>
<dbReference type="PANTHER" id="PTHR44591">
    <property type="entry name" value="STRESS RESPONSE REGULATOR PROTEIN 1"/>
    <property type="match status" value="1"/>
</dbReference>
<dbReference type="Gene3D" id="3.40.50.2300">
    <property type="match status" value="1"/>
</dbReference>
<evidence type="ECO:0000256" key="1">
    <source>
        <dbReference type="ARBA" id="ARBA00022553"/>
    </source>
</evidence>
<dbReference type="GO" id="GO:0000160">
    <property type="term" value="P:phosphorelay signal transduction system"/>
    <property type="evidence" value="ECO:0007669"/>
    <property type="project" value="InterPro"/>
</dbReference>
<dbReference type="PROSITE" id="PS50110">
    <property type="entry name" value="RESPONSE_REGULATORY"/>
    <property type="match status" value="1"/>
</dbReference>
<name>A0A2S5IXF5_9MICC</name>
<keyword evidence="1 2" id="KW-0597">Phosphoprotein</keyword>
<organism evidence="4 5">
    <name type="scientific">Arthrobacter pityocampae</name>
    <dbReference type="NCBI Taxonomy" id="547334"/>
    <lineage>
        <taxon>Bacteria</taxon>
        <taxon>Bacillati</taxon>
        <taxon>Actinomycetota</taxon>
        <taxon>Actinomycetes</taxon>
        <taxon>Micrococcales</taxon>
        <taxon>Micrococcaceae</taxon>
        <taxon>Arthrobacter</taxon>
    </lineage>
</organism>
<dbReference type="PANTHER" id="PTHR44591:SF3">
    <property type="entry name" value="RESPONSE REGULATORY DOMAIN-CONTAINING PROTEIN"/>
    <property type="match status" value="1"/>
</dbReference>
<feature type="modified residue" description="4-aspartylphosphate" evidence="2">
    <location>
        <position position="68"/>
    </location>
</feature>
<evidence type="ECO:0000259" key="3">
    <source>
        <dbReference type="PROSITE" id="PS50110"/>
    </source>
</evidence>
<gene>
    <name evidence="4" type="ORF">C4K88_11040</name>
</gene>
<feature type="domain" description="Response regulatory" evidence="3">
    <location>
        <begin position="19"/>
        <end position="132"/>
    </location>
</feature>